<evidence type="ECO:0000313" key="6">
    <source>
        <dbReference type="Proteomes" id="UP000190890"/>
    </source>
</evidence>
<evidence type="ECO:0000256" key="2">
    <source>
        <dbReference type="ARBA" id="ARBA00023125"/>
    </source>
</evidence>
<dbReference type="InterPro" id="IPR011991">
    <property type="entry name" value="ArsR-like_HTH"/>
</dbReference>
<sequence length="124" mass="14624">MKECKEYMDMLSKEFKECQKAFIAIGDETRQQIIIALLESDYTGIRVGEITKKTHLSRAAVSHHLRILKEANIINMRREGTRNYYFMNASESQWSKISNLVHYINEIINTMSEEEKEIYNKTEL</sequence>
<dbReference type="GO" id="GO:0003700">
    <property type="term" value="F:DNA-binding transcription factor activity"/>
    <property type="evidence" value="ECO:0007669"/>
    <property type="project" value="InterPro"/>
</dbReference>
<dbReference type="RefSeq" id="WP_077849348.1">
    <property type="nucleotide sequence ID" value="NZ_LZZM01000212.1"/>
</dbReference>
<dbReference type="PRINTS" id="PR00778">
    <property type="entry name" value="HTHARSR"/>
</dbReference>
<gene>
    <name evidence="5" type="primary">sdpR_3</name>
    <name evidence="5" type="ORF">CLPUN_44060</name>
</gene>
<dbReference type="InterPro" id="IPR051011">
    <property type="entry name" value="Metal_resp_trans_reg"/>
</dbReference>
<dbReference type="Gene3D" id="1.10.10.10">
    <property type="entry name" value="Winged helix-like DNA-binding domain superfamily/Winged helix DNA-binding domain"/>
    <property type="match status" value="1"/>
</dbReference>
<keyword evidence="2" id="KW-0238">DNA-binding</keyword>
<dbReference type="InterPro" id="IPR001845">
    <property type="entry name" value="HTH_ArsR_DNA-bd_dom"/>
</dbReference>
<dbReference type="AlphaFoldDB" id="A0A1S8T7L1"/>
<proteinExistence type="predicted"/>
<dbReference type="SUPFAM" id="SSF46785">
    <property type="entry name" value="Winged helix' DNA-binding domain"/>
    <property type="match status" value="1"/>
</dbReference>
<comment type="caution">
    <text evidence="5">The sequence shown here is derived from an EMBL/GenBank/DDBJ whole genome shotgun (WGS) entry which is preliminary data.</text>
</comment>
<keyword evidence="1" id="KW-0805">Transcription regulation</keyword>
<dbReference type="CDD" id="cd00090">
    <property type="entry name" value="HTH_ARSR"/>
    <property type="match status" value="1"/>
</dbReference>
<reference evidence="5 6" key="1">
    <citation type="submission" date="2016-05" db="EMBL/GenBank/DDBJ databases">
        <title>Microbial solvent formation.</title>
        <authorList>
            <person name="Poehlein A."/>
            <person name="Montoya Solano J.D."/>
            <person name="Flitsch S."/>
            <person name="Krabben P."/>
            <person name="Duerre P."/>
            <person name="Daniel R."/>
        </authorList>
    </citation>
    <scope>NUCLEOTIDE SEQUENCE [LARGE SCALE GENOMIC DNA]</scope>
    <source>
        <strain evidence="5 6">DSM 2619</strain>
    </source>
</reference>
<dbReference type="STRING" id="29367.CLPUN_44060"/>
<dbReference type="SMART" id="SM00418">
    <property type="entry name" value="HTH_ARSR"/>
    <property type="match status" value="1"/>
</dbReference>
<protein>
    <submittedName>
        <fullName evidence="5">Transcriptional repressor SdpR</fullName>
    </submittedName>
</protein>
<feature type="domain" description="HTH arsR-type" evidence="4">
    <location>
        <begin position="10"/>
        <end position="115"/>
    </location>
</feature>
<dbReference type="Proteomes" id="UP000190890">
    <property type="component" value="Unassembled WGS sequence"/>
</dbReference>
<dbReference type="PANTHER" id="PTHR43132:SF6">
    <property type="entry name" value="HTH-TYPE TRANSCRIPTIONAL REPRESSOR CZRA"/>
    <property type="match status" value="1"/>
</dbReference>
<evidence type="ECO:0000259" key="4">
    <source>
        <dbReference type="PROSITE" id="PS50987"/>
    </source>
</evidence>
<organism evidence="5 6">
    <name type="scientific">Clostridium puniceum</name>
    <dbReference type="NCBI Taxonomy" id="29367"/>
    <lineage>
        <taxon>Bacteria</taxon>
        <taxon>Bacillati</taxon>
        <taxon>Bacillota</taxon>
        <taxon>Clostridia</taxon>
        <taxon>Eubacteriales</taxon>
        <taxon>Clostridiaceae</taxon>
        <taxon>Clostridium</taxon>
    </lineage>
</organism>
<evidence type="ECO:0000313" key="5">
    <source>
        <dbReference type="EMBL" id="OOM73652.1"/>
    </source>
</evidence>
<dbReference type="OrthoDB" id="9798835at2"/>
<evidence type="ECO:0000256" key="3">
    <source>
        <dbReference type="ARBA" id="ARBA00023163"/>
    </source>
</evidence>
<name>A0A1S8T7L1_9CLOT</name>
<dbReference type="InterPro" id="IPR036390">
    <property type="entry name" value="WH_DNA-bd_sf"/>
</dbReference>
<keyword evidence="6" id="KW-1185">Reference proteome</keyword>
<dbReference type="EMBL" id="LZZM01000212">
    <property type="protein sequence ID" value="OOM73652.1"/>
    <property type="molecule type" value="Genomic_DNA"/>
</dbReference>
<dbReference type="PANTHER" id="PTHR43132">
    <property type="entry name" value="ARSENICAL RESISTANCE OPERON REPRESSOR ARSR-RELATED"/>
    <property type="match status" value="1"/>
</dbReference>
<accession>A0A1S8T7L1</accession>
<dbReference type="Pfam" id="PF01022">
    <property type="entry name" value="HTH_5"/>
    <property type="match status" value="1"/>
</dbReference>
<keyword evidence="3" id="KW-0804">Transcription</keyword>
<dbReference type="InterPro" id="IPR036388">
    <property type="entry name" value="WH-like_DNA-bd_sf"/>
</dbReference>
<evidence type="ECO:0000256" key="1">
    <source>
        <dbReference type="ARBA" id="ARBA00023015"/>
    </source>
</evidence>
<dbReference type="GO" id="GO:0003677">
    <property type="term" value="F:DNA binding"/>
    <property type="evidence" value="ECO:0007669"/>
    <property type="project" value="UniProtKB-KW"/>
</dbReference>
<dbReference type="NCBIfam" id="NF033788">
    <property type="entry name" value="HTH_metalloreg"/>
    <property type="match status" value="1"/>
</dbReference>
<dbReference type="PROSITE" id="PS50987">
    <property type="entry name" value="HTH_ARSR_2"/>
    <property type="match status" value="1"/>
</dbReference>